<dbReference type="AlphaFoldDB" id="A0A7G6YD81"/>
<dbReference type="EMBL" id="CP043641">
    <property type="protein sequence ID" value="QNE36446.1"/>
    <property type="molecule type" value="Genomic_DNA"/>
</dbReference>
<reference evidence="2" key="1">
    <citation type="submission" date="2019-09" db="EMBL/GenBank/DDBJ databases">
        <title>Antimicrobial potential of Antarctic Bacteria.</title>
        <authorList>
            <person name="Benaud N."/>
            <person name="Edwards R.J."/>
            <person name="Ferrari B.C."/>
        </authorList>
    </citation>
    <scope>NUCLEOTIDE SEQUENCE [LARGE SCALE GENOMIC DNA]</scope>
    <source>
        <strain evidence="2">INR9</strain>
    </source>
</reference>
<accession>A0A7G6YD81</accession>
<dbReference type="InterPro" id="IPR011664">
    <property type="entry name" value="Abi_system_AbiD/AbiF-like"/>
</dbReference>
<name>A0A7G6YD81_9MICO</name>
<dbReference type="RefSeq" id="WP_185275884.1">
    <property type="nucleotide sequence ID" value="NZ_CP043641.1"/>
</dbReference>
<organism evidence="1 2">
    <name type="scientific">Leifsonia shinshuensis</name>
    <dbReference type="NCBI Taxonomy" id="150026"/>
    <lineage>
        <taxon>Bacteria</taxon>
        <taxon>Bacillati</taxon>
        <taxon>Actinomycetota</taxon>
        <taxon>Actinomycetes</taxon>
        <taxon>Micrococcales</taxon>
        <taxon>Microbacteriaceae</taxon>
        <taxon>Leifsonia</taxon>
    </lineage>
</organism>
<gene>
    <name evidence="1" type="ORF">F1C12_15890</name>
</gene>
<dbReference type="KEGG" id="lse:F1C12_15890"/>
<dbReference type="Proteomes" id="UP000515511">
    <property type="component" value="Chromosome"/>
</dbReference>
<dbReference type="Pfam" id="PF07751">
    <property type="entry name" value="Abi_2"/>
    <property type="match status" value="1"/>
</dbReference>
<proteinExistence type="predicted"/>
<evidence type="ECO:0000313" key="1">
    <source>
        <dbReference type="EMBL" id="QNE36446.1"/>
    </source>
</evidence>
<protein>
    <submittedName>
        <fullName evidence="1">Abi family protein</fullName>
    </submittedName>
</protein>
<evidence type="ECO:0000313" key="2">
    <source>
        <dbReference type="Proteomes" id="UP000515511"/>
    </source>
</evidence>
<sequence>MKDWIDLTAQVQKHVDRGLDLGGVTTRKFAMFLYSSNYYRVSGYARCFYQTNAEKYIPGATAAQLIDVYDLDRSVRNLVLDGVGVVEPTLRSRVAFHVAKVLGGGDGYLDETLYLPTGPKPPISDAKAQKRWQAEVTNRDKVLASFREIQDRDEIFIRHHINRGEPVPFWAAIEVVSIGTFSRFLRALRDKTVLEPVTKSLQLEDESKLLQAVQNIAFLRNIAAHHGRLWNRRFDGHVTLPAIALQAKRRYLSPKTPAAALTLLAGLVDQIEGSTGYSNTLLDLVHSEPAFIDGFYRPIL</sequence>